<evidence type="ECO:0000313" key="3">
    <source>
        <dbReference type="Proteomes" id="UP000000366"/>
    </source>
</evidence>
<dbReference type="KEGG" id="mpt:Mpe_B0037"/>
<protein>
    <submittedName>
        <fullName evidence="2">Uncharacterized protein</fullName>
    </submittedName>
</protein>
<dbReference type="Proteomes" id="UP000000366">
    <property type="component" value="Plasmid RPME01"/>
</dbReference>
<accession>A2SMM9</accession>
<dbReference type="AlphaFoldDB" id="A2SMM9"/>
<evidence type="ECO:0000313" key="2">
    <source>
        <dbReference type="EMBL" id="ABM96818.1"/>
    </source>
</evidence>
<keyword evidence="2" id="KW-0614">Plasmid</keyword>
<dbReference type="HOGENOM" id="CLU_1561141_0_0_4"/>
<name>A2SMM9_METPP</name>
<feature type="compositionally biased region" description="Basic residues" evidence="1">
    <location>
        <begin position="13"/>
        <end position="23"/>
    </location>
</feature>
<feature type="region of interest" description="Disordered" evidence="1">
    <location>
        <begin position="1"/>
        <end position="23"/>
    </location>
</feature>
<organism evidence="2 3">
    <name type="scientific">Methylibium petroleiphilum (strain ATCC BAA-1232 / LMG 22953 / PM1)</name>
    <dbReference type="NCBI Taxonomy" id="420662"/>
    <lineage>
        <taxon>Bacteria</taxon>
        <taxon>Pseudomonadati</taxon>
        <taxon>Pseudomonadota</taxon>
        <taxon>Betaproteobacteria</taxon>
        <taxon>Burkholderiales</taxon>
        <taxon>Sphaerotilaceae</taxon>
        <taxon>Methylibium</taxon>
    </lineage>
</organism>
<sequence length="171" mass="18135">MAASRWLDCSVPRHSRPAPPRARRGRLQFRSLRGARDVSVLSVVPGAPRSVFLTPGALRTLVLWSTSTSTAPRAFFPTSTSTPGTPRFISCWVVVVPVVVAAVPRSFVCAIAGTQAAANAMVASVRAVLIASPSGDGIATRCLWQHAIALSKRYTRNTDPDCITSPVSPPS</sequence>
<keyword evidence="3" id="KW-1185">Reference proteome</keyword>
<proteinExistence type="predicted"/>
<dbReference type="EMBL" id="CP000556">
    <property type="protein sequence ID" value="ABM96818.1"/>
    <property type="molecule type" value="Genomic_DNA"/>
</dbReference>
<reference evidence="2 3" key="1">
    <citation type="journal article" date="2007" name="J. Bacteriol.">
        <title>Whole-genome analysis of the methyl tert-butyl ether-degrading beta-proteobacterium Methylibium petroleiphilum PM1.</title>
        <authorList>
            <person name="Kane S.R."/>
            <person name="Chakicherla A.Y."/>
            <person name="Chain P.S.G."/>
            <person name="Schmidt R."/>
            <person name="Shin M.W."/>
            <person name="Legler T.C."/>
            <person name="Scow K.M."/>
            <person name="Larimer F.W."/>
            <person name="Lucas S.M."/>
            <person name="Richardson P.M."/>
            <person name="Hristova K.R."/>
        </authorList>
    </citation>
    <scope>NUCLEOTIDE SEQUENCE [LARGE SCALE GENOMIC DNA]</scope>
    <source>
        <strain evidence="3">ATCC BAA-1232 / LMG 22953 / PM1</strain>
        <plasmid evidence="2 3">RPME01</plasmid>
    </source>
</reference>
<evidence type="ECO:0000256" key="1">
    <source>
        <dbReference type="SAM" id="MobiDB-lite"/>
    </source>
</evidence>
<gene>
    <name evidence="2" type="ordered locus">Mpe_B0037</name>
</gene>
<geneLocation type="plasmid" evidence="2 3">
    <name>RPME01</name>
</geneLocation>